<feature type="compositionally biased region" description="Pro residues" evidence="1">
    <location>
        <begin position="166"/>
        <end position="186"/>
    </location>
</feature>
<protein>
    <submittedName>
        <fullName evidence="2">Uncharacterized protein</fullName>
    </submittedName>
</protein>
<dbReference type="Proteomes" id="UP000323067">
    <property type="component" value="Chromosome vii"/>
</dbReference>
<name>A0A2H4SEH2_CORMI</name>
<reference evidence="2 3" key="1">
    <citation type="journal article" date="2017" name="BMC Genomics">
        <title>Chromosome level assembly and secondary metabolite potential of the parasitic fungus Cordyceps militaris.</title>
        <authorList>
            <person name="Kramer G.J."/>
            <person name="Nodwell J.R."/>
        </authorList>
    </citation>
    <scope>NUCLEOTIDE SEQUENCE [LARGE SCALE GENOMIC DNA]</scope>
    <source>
        <strain evidence="2 3">ATCC 34164</strain>
    </source>
</reference>
<accession>A0A2H4SEH2</accession>
<dbReference type="AlphaFoldDB" id="A0A2H4SEH2"/>
<proteinExistence type="predicted"/>
<dbReference type="VEuPathDB" id="FungiDB:A9K55_008000"/>
<evidence type="ECO:0000313" key="2">
    <source>
        <dbReference type="EMBL" id="ATY61515.1"/>
    </source>
</evidence>
<gene>
    <name evidence="2" type="ORF">A9K55_008000</name>
</gene>
<evidence type="ECO:0000256" key="1">
    <source>
        <dbReference type="SAM" id="MobiDB-lite"/>
    </source>
</evidence>
<dbReference type="EMBL" id="CP023324">
    <property type="protein sequence ID" value="ATY61515.1"/>
    <property type="molecule type" value="Genomic_DNA"/>
</dbReference>
<dbReference type="VEuPathDB" id="FungiDB:CCM_06908"/>
<evidence type="ECO:0000313" key="3">
    <source>
        <dbReference type="Proteomes" id="UP000323067"/>
    </source>
</evidence>
<feature type="region of interest" description="Disordered" evidence="1">
    <location>
        <begin position="164"/>
        <end position="192"/>
    </location>
</feature>
<organism evidence="2 3">
    <name type="scientific">Cordyceps militaris</name>
    <name type="common">Caterpillar fungus</name>
    <name type="synonym">Clavaria militaris</name>
    <dbReference type="NCBI Taxonomy" id="73501"/>
    <lineage>
        <taxon>Eukaryota</taxon>
        <taxon>Fungi</taxon>
        <taxon>Dikarya</taxon>
        <taxon>Ascomycota</taxon>
        <taxon>Pezizomycotina</taxon>
        <taxon>Sordariomycetes</taxon>
        <taxon>Hypocreomycetidae</taxon>
        <taxon>Hypocreales</taxon>
        <taxon>Cordycipitaceae</taxon>
        <taxon>Cordyceps</taxon>
    </lineage>
</organism>
<dbReference type="OrthoDB" id="5240423at2759"/>
<sequence length="269" mass="28751">MKALASLRSALHAVAVTRRVSDEIRVSLQLVQTCHQDLQALIALRDAHLGLLEAAPAGVLARLHAVIDQAHRGLAAARCIVERCRPDGHKTPLHGQMEWVLSASSEFRRQEPLLSRHHAAVLAELTFVRQMTTWALLTDGTPGGVPALVSSSYETDVKVLDVSSSPWPPATSPWPPAASSPWPPASTPSSNHATPVISNAKPIEYSDLPEPVFPGALPGAVQSVDNVSMVSMVSATRSAWGTVGPDRVASRNAIVNSSHNNDMSLLFED</sequence>